<dbReference type="Gene3D" id="2.60.34.10">
    <property type="entry name" value="Substrate Binding Domain Of DNAk, Chain A, domain 1"/>
    <property type="match status" value="1"/>
</dbReference>
<evidence type="ECO:0000256" key="2">
    <source>
        <dbReference type="ARBA" id="ARBA00022741"/>
    </source>
</evidence>
<evidence type="ECO:0000256" key="3">
    <source>
        <dbReference type="ARBA" id="ARBA00022840"/>
    </source>
</evidence>
<comment type="similarity">
    <text evidence="1">Belongs to the heat shock protein 70 family.</text>
</comment>
<proteinExistence type="inferred from homology"/>
<dbReference type="SUPFAM" id="SSF53067">
    <property type="entry name" value="Actin-like ATPase domain"/>
    <property type="match status" value="2"/>
</dbReference>
<dbReference type="SUPFAM" id="SSF100920">
    <property type="entry name" value="Heat shock protein 70kD (HSP70), peptide-binding domain"/>
    <property type="match status" value="1"/>
</dbReference>
<dbReference type="GO" id="GO:0140662">
    <property type="term" value="F:ATP-dependent protein folding chaperone"/>
    <property type="evidence" value="ECO:0007669"/>
    <property type="project" value="InterPro"/>
</dbReference>
<dbReference type="AlphaFoldDB" id="A0A1I2GAA0"/>
<gene>
    <name evidence="5" type="ORF">SAMN02745121_07117</name>
</gene>
<dbReference type="InterPro" id="IPR029047">
    <property type="entry name" value="HSP70_peptide-bd_sf"/>
</dbReference>
<dbReference type="PRINTS" id="PR00301">
    <property type="entry name" value="HEATSHOCK70"/>
</dbReference>
<dbReference type="Gene3D" id="3.30.420.40">
    <property type="match status" value="2"/>
</dbReference>
<name>A0A1I2GAA0_9BACT</name>
<evidence type="ECO:0000256" key="1">
    <source>
        <dbReference type="ARBA" id="ARBA00007381"/>
    </source>
</evidence>
<dbReference type="Gene3D" id="3.90.640.10">
    <property type="entry name" value="Actin, Chain A, domain 4"/>
    <property type="match status" value="1"/>
</dbReference>
<accession>A0A1I2GAA0</accession>
<dbReference type="FunFam" id="3.90.640.10:FF:000003">
    <property type="entry name" value="Molecular chaperone DnaK"/>
    <property type="match status" value="1"/>
</dbReference>
<dbReference type="CDD" id="cd24029">
    <property type="entry name" value="ASKHA_NBD_HSP70_DnaK_HscA_HscC"/>
    <property type="match status" value="1"/>
</dbReference>
<dbReference type="EMBL" id="FOMX01000031">
    <property type="protein sequence ID" value="SFF13910.1"/>
    <property type="molecule type" value="Genomic_DNA"/>
</dbReference>
<dbReference type="STRING" id="54.SAMN02745121_07117"/>
<dbReference type="InterPro" id="IPR018181">
    <property type="entry name" value="Heat_shock_70_CS"/>
</dbReference>
<keyword evidence="4" id="KW-0143">Chaperone</keyword>
<dbReference type="InterPro" id="IPR013126">
    <property type="entry name" value="Hsp_70_fam"/>
</dbReference>
<dbReference type="PANTHER" id="PTHR19375">
    <property type="entry name" value="HEAT SHOCK PROTEIN 70KDA"/>
    <property type="match status" value="1"/>
</dbReference>
<dbReference type="GO" id="GO:0005524">
    <property type="term" value="F:ATP binding"/>
    <property type="evidence" value="ECO:0007669"/>
    <property type="project" value="UniProtKB-KW"/>
</dbReference>
<dbReference type="Pfam" id="PF00012">
    <property type="entry name" value="HSP70"/>
    <property type="match status" value="1"/>
</dbReference>
<dbReference type="PROSITE" id="PS00329">
    <property type="entry name" value="HSP70_2"/>
    <property type="match status" value="1"/>
</dbReference>
<sequence>MTSAPLYVGIDLGTTNSTAAVFDGEKVTLVRNAQGSPITPSVVRIDARGNVTVGARARRFLDTDADADNTRSEFKRLMGTAQGIRFQAAGVERRPEELAAEVLRSLRADVRDQIGVLPARAVISVPALFELPQTSATSEAARLAGFERVELLQEPIASALAAGWTVEDQGGAWLVYDLGGGTFDVSLLETRDGLLRVVGHDGDNFLGGRDFDWAIVDWAIAQAARDGVVIRRGDPAHAAAVRKIKLAAEEAKIELSRVESASITVPGLDLGGSSHDIDVTLDRDTLERLCAPAIDRSIAVCRRLLQAHGVAEGGLTRVVLVGGPSVMPVVRRLVSQQLAVPPAEGLDPMTLVAQGAAIFAATAGLEARPSAIEPVRGAKVWLQYPAMSSDLTPHVVGRLVERTGPVNSVPTEVQLGRSDGLWDSPWTPLDEEGAFVLPVSLVPRKPNVFRLTGKNIQGNTVTIDPPTLTIVQGLTISDPPLSRTIGVALASNDVRVYFERGAPLPARRTFTLHTVDSVARGAEKAVIKIPIVQGEYEQAHLCRLVGALEIGGKELKQTLASGAEVELTIELDRGGRMSARALIPAIGQVFEHVAHLLVPEADPEVLASTVTATRARLGELRTDAFRRQARDSIERLAKVESALDDVGRDIEAARGGDTDAAQKARRTLIEVDAQIEAVELDRRWPELDREAREALIWTTGWVQDYGQPHEQTLYQETAKAVDKARQARDPLELQRQLRLLRRLGSSAYGRHPDAWKHRFEDAAADAGNATDVARAQALVKEGREALAKGDNEALRRVTQKLWQLLPSAAEDRRKGHESGVR</sequence>
<dbReference type="RefSeq" id="WP_100793396.1">
    <property type="nucleotide sequence ID" value="NZ_FOMX01000031.1"/>
</dbReference>
<reference evidence="6" key="1">
    <citation type="submission" date="2016-10" db="EMBL/GenBank/DDBJ databases">
        <authorList>
            <person name="Varghese N."/>
            <person name="Submissions S."/>
        </authorList>
    </citation>
    <scope>NUCLEOTIDE SEQUENCE [LARGE SCALE GENOMIC DNA]</scope>
    <source>
        <strain evidence="6">ATCC 25963</strain>
    </source>
</reference>
<dbReference type="Proteomes" id="UP000199400">
    <property type="component" value="Unassembled WGS sequence"/>
</dbReference>
<dbReference type="PROSITE" id="PS01036">
    <property type="entry name" value="HSP70_3"/>
    <property type="match status" value="1"/>
</dbReference>
<evidence type="ECO:0000313" key="6">
    <source>
        <dbReference type="Proteomes" id="UP000199400"/>
    </source>
</evidence>
<keyword evidence="3" id="KW-0067">ATP-binding</keyword>
<keyword evidence="6" id="KW-1185">Reference proteome</keyword>
<keyword evidence="2" id="KW-0547">Nucleotide-binding</keyword>
<evidence type="ECO:0000313" key="5">
    <source>
        <dbReference type="EMBL" id="SFF13910.1"/>
    </source>
</evidence>
<organism evidence="5 6">
    <name type="scientific">Nannocystis exedens</name>
    <dbReference type="NCBI Taxonomy" id="54"/>
    <lineage>
        <taxon>Bacteria</taxon>
        <taxon>Pseudomonadati</taxon>
        <taxon>Myxococcota</taxon>
        <taxon>Polyangia</taxon>
        <taxon>Nannocystales</taxon>
        <taxon>Nannocystaceae</taxon>
        <taxon>Nannocystis</taxon>
    </lineage>
</organism>
<dbReference type="PROSITE" id="PS00297">
    <property type="entry name" value="HSP70_1"/>
    <property type="match status" value="1"/>
</dbReference>
<protein>
    <submittedName>
        <fullName evidence="5">Molecular chaperone DnaK</fullName>
    </submittedName>
</protein>
<evidence type="ECO:0000256" key="4">
    <source>
        <dbReference type="ARBA" id="ARBA00023186"/>
    </source>
</evidence>
<dbReference type="InterPro" id="IPR043129">
    <property type="entry name" value="ATPase_NBD"/>
</dbReference>